<reference evidence="3" key="1">
    <citation type="submission" date="2013-04" db="EMBL/GenBank/DDBJ databases">
        <title>The Genome Sequence of Fonticula alba ATCC 38817.</title>
        <authorList>
            <consortium name="The Broad Institute Genomics Platform"/>
            <person name="Russ C."/>
            <person name="Cuomo C."/>
            <person name="Burger G."/>
            <person name="Gray M.W."/>
            <person name="Holland P.W.H."/>
            <person name="King N."/>
            <person name="Lang F.B.F."/>
            <person name="Roger A.J."/>
            <person name="Ruiz-Trillo I."/>
            <person name="Brown M."/>
            <person name="Walker B."/>
            <person name="Young S."/>
            <person name="Zeng Q."/>
            <person name="Gargeya S."/>
            <person name="Fitzgerald M."/>
            <person name="Haas B."/>
            <person name="Abouelleil A."/>
            <person name="Allen A.W."/>
            <person name="Alvarado L."/>
            <person name="Arachchi H.M."/>
            <person name="Berlin A.M."/>
            <person name="Chapman S.B."/>
            <person name="Gainer-Dewar J."/>
            <person name="Goldberg J."/>
            <person name="Griggs A."/>
            <person name="Gujja S."/>
            <person name="Hansen M."/>
            <person name="Howarth C."/>
            <person name="Imamovic A."/>
            <person name="Ireland A."/>
            <person name="Larimer J."/>
            <person name="McCowan C."/>
            <person name="Murphy C."/>
            <person name="Pearson M."/>
            <person name="Poon T.W."/>
            <person name="Priest M."/>
            <person name="Roberts A."/>
            <person name="Saif S."/>
            <person name="Shea T."/>
            <person name="Sisk P."/>
            <person name="Sykes S."/>
            <person name="Wortman J."/>
            <person name="Nusbaum C."/>
            <person name="Birren B."/>
        </authorList>
    </citation>
    <scope>NUCLEOTIDE SEQUENCE [LARGE SCALE GENOMIC DNA]</scope>
    <source>
        <strain evidence="3">ATCC 38817</strain>
    </source>
</reference>
<dbReference type="GeneID" id="20525171"/>
<organism evidence="3">
    <name type="scientific">Fonticula alba</name>
    <name type="common">Slime mold</name>
    <dbReference type="NCBI Taxonomy" id="691883"/>
    <lineage>
        <taxon>Eukaryota</taxon>
        <taxon>Rotosphaerida</taxon>
        <taxon>Fonticulaceae</taxon>
        <taxon>Fonticula</taxon>
    </lineage>
</organism>
<dbReference type="STRING" id="691883.A0A058ZEP0"/>
<dbReference type="Pfam" id="PF00261">
    <property type="entry name" value="Tropomyosin"/>
    <property type="match status" value="1"/>
</dbReference>
<dbReference type="Gene3D" id="1.20.5.340">
    <property type="match status" value="1"/>
</dbReference>
<evidence type="ECO:0000313" key="4">
    <source>
        <dbReference type="Proteomes" id="UP000030693"/>
    </source>
</evidence>
<name>A0A058ZEP0_FONAL</name>
<evidence type="ECO:0000313" key="3">
    <source>
        <dbReference type="EMBL" id="KCV72875.1"/>
    </source>
</evidence>
<evidence type="ECO:0008006" key="5">
    <source>
        <dbReference type="Google" id="ProtNLM"/>
    </source>
</evidence>
<evidence type="ECO:0000256" key="2">
    <source>
        <dbReference type="SAM" id="Coils"/>
    </source>
</evidence>
<proteinExistence type="predicted"/>
<sequence>MDKVRERIEKLKLDVDDAVERAEIAEEKYREATEKVRTLENENKVLLSKIALLEQDLDRAEERIHDMNETIGKNDDDKRANSGLLNKISLLERDLETAEDNLRDKTEQFQAAEHRADENERRLRILDGEREALERELDQKIEENAKLKAELKEFNDSLLLL</sequence>
<evidence type="ECO:0000256" key="1">
    <source>
        <dbReference type="ARBA" id="ARBA00023054"/>
    </source>
</evidence>
<dbReference type="Proteomes" id="UP000030693">
    <property type="component" value="Unassembled WGS sequence"/>
</dbReference>
<keyword evidence="1 2" id="KW-0175">Coiled coil</keyword>
<dbReference type="FunFam" id="1.20.5.340:FF:000001">
    <property type="entry name" value="Tropomyosin alpha-1 chain isoform 2"/>
    <property type="match status" value="1"/>
</dbReference>
<dbReference type="SUPFAM" id="SSF57997">
    <property type="entry name" value="Tropomyosin"/>
    <property type="match status" value="1"/>
</dbReference>
<dbReference type="InterPro" id="IPR000533">
    <property type="entry name" value="Tropomyosin"/>
</dbReference>
<keyword evidence="4" id="KW-1185">Reference proteome</keyword>
<dbReference type="EMBL" id="KB932201">
    <property type="protein sequence ID" value="KCV72875.1"/>
    <property type="molecule type" value="Genomic_DNA"/>
</dbReference>
<dbReference type="OMA" id="EHRADEN"/>
<dbReference type="RefSeq" id="XP_009492576.1">
    <property type="nucleotide sequence ID" value="XM_009494301.1"/>
</dbReference>
<dbReference type="OrthoDB" id="128924at2759"/>
<gene>
    <name evidence="3" type="ORF">H696_00446</name>
</gene>
<dbReference type="AlphaFoldDB" id="A0A058ZEP0"/>
<feature type="coiled-coil region" evidence="2">
    <location>
        <begin position="1"/>
        <end position="157"/>
    </location>
</feature>
<protein>
    <recommendedName>
        <fullName evidence="5">Tropomyosin</fullName>
    </recommendedName>
</protein>
<accession>A0A058ZEP0</accession>